<dbReference type="AlphaFoldDB" id="A0A2P6S4Y3"/>
<dbReference type="STRING" id="74649.A0A2P6S4Y3"/>
<dbReference type="Proteomes" id="UP000238479">
    <property type="component" value="Chromosome 2"/>
</dbReference>
<keyword evidence="1" id="KW-0689">Ribosomal protein</keyword>
<dbReference type="EMBL" id="PDCK01000040">
    <property type="protein sequence ID" value="PRQ53722.1"/>
    <property type="molecule type" value="Genomic_DNA"/>
</dbReference>
<comment type="caution">
    <text evidence="1">The sequence shown here is derived from an EMBL/GenBank/DDBJ whole genome shotgun (WGS) entry which is preliminary data.</text>
</comment>
<proteinExistence type="predicted"/>
<dbReference type="GO" id="GO:0006412">
    <property type="term" value="P:translation"/>
    <property type="evidence" value="ECO:0007669"/>
    <property type="project" value="InterPro"/>
</dbReference>
<dbReference type="Gramene" id="PRQ53722">
    <property type="protein sequence ID" value="PRQ53722"/>
    <property type="gene ID" value="RchiOBHm_Chr2g0169651"/>
</dbReference>
<dbReference type="GO" id="GO:0003735">
    <property type="term" value="F:structural constituent of ribosome"/>
    <property type="evidence" value="ECO:0007669"/>
    <property type="project" value="InterPro"/>
</dbReference>
<dbReference type="InterPro" id="IPR036789">
    <property type="entry name" value="Ribosomal_uL6-like_a/b-dom_sf"/>
</dbReference>
<keyword evidence="1" id="KW-0687">Ribonucleoprotein</keyword>
<gene>
    <name evidence="1" type="ORF">RchiOBHm_Chr2g0169651</name>
</gene>
<sequence>MPKQFKMKTILASKVMGYPRWRHHQGEGKGHRGRRSLREAHLNFKLVTDDSTGEKKLKIEAWFNTSKTSAPICTSLSHVSNLITDVTKGYRYEIT</sequence>
<keyword evidence="2" id="KW-1185">Reference proteome</keyword>
<dbReference type="SUPFAM" id="SSF56053">
    <property type="entry name" value="Ribosomal protein L6"/>
    <property type="match status" value="1"/>
</dbReference>
<dbReference type="Gene3D" id="3.90.930.12">
    <property type="entry name" value="Ribosomal protein L6, alpha-beta domain"/>
    <property type="match status" value="1"/>
</dbReference>
<reference evidence="1 2" key="1">
    <citation type="journal article" date="2018" name="Nat. Genet.">
        <title>The Rosa genome provides new insights in the design of modern roses.</title>
        <authorList>
            <person name="Bendahmane M."/>
        </authorList>
    </citation>
    <scope>NUCLEOTIDE SEQUENCE [LARGE SCALE GENOMIC DNA]</scope>
    <source>
        <strain evidence="2">cv. Old Blush</strain>
    </source>
</reference>
<dbReference type="GO" id="GO:0019843">
    <property type="term" value="F:rRNA binding"/>
    <property type="evidence" value="ECO:0007669"/>
    <property type="project" value="InterPro"/>
</dbReference>
<accession>A0A2P6S4Y3</accession>
<evidence type="ECO:0000313" key="1">
    <source>
        <dbReference type="EMBL" id="PRQ53722.1"/>
    </source>
</evidence>
<name>A0A2P6S4Y3_ROSCH</name>
<organism evidence="1 2">
    <name type="scientific">Rosa chinensis</name>
    <name type="common">China rose</name>
    <dbReference type="NCBI Taxonomy" id="74649"/>
    <lineage>
        <taxon>Eukaryota</taxon>
        <taxon>Viridiplantae</taxon>
        <taxon>Streptophyta</taxon>
        <taxon>Embryophyta</taxon>
        <taxon>Tracheophyta</taxon>
        <taxon>Spermatophyta</taxon>
        <taxon>Magnoliopsida</taxon>
        <taxon>eudicotyledons</taxon>
        <taxon>Gunneridae</taxon>
        <taxon>Pentapetalae</taxon>
        <taxon>rosids</taxon>
        <taxon>fabids</taxon>
        <taxon>Rosales</taxon>
        <taxon>Rosaceae</taxon>
        <taxon>Rosoideae</taxon>
        <taxon>Rosoideae incertae sedis</taxon>
        <taxon>Rosa</taxon>
    </lineage>
</organism>
<protein>
    <submittedName>
        <fullName evidence="1">Putative ribosomal protein L6</fullName>
    </submittedName>
</protein>
<dbReference type="GO" id="GO:0005840">
    <property type="term" value="C:ribosome"/>
    <property type="evidence" value="ECO:0007669"/>
    <property type="project" value="UniProtKB-KW"/>
</dbReference>
<evidence type="ECO:0000313" key="2">
    <source>
        <dbReference type="Proteomes" id="UP000238479"/>
    </source>
</evidence>